<reference evidence="8" key="1">
    <citation type="submission" date="2024-02" db="EMBL/GenBank/DDBJ databases">
        <authorList>
            <consortium name="ELIXIR-Norway"/>
            <consortium name="Elixir Norway"/>
        </authorList>
    </citation>
    <scope>NUCLEOTIDE SEQUENCE</scope>
</reference>
<evidence type="ECO:0000259" key="7">
    <source>
        <dbReference type="PROSITE" id="PS50115"/>
    </source>
</evidence>
<dbReference type="PANTHER" id="PTHR45686:SF4">
    <property type="entry name" value="ADP-RIBOSYLATION FACTOR GTPASE ACTIVATING PROTEIN 3, ISOFORM H"/>
    <property type="match status" value="1"/>
</dbReference>
<dbReference type="CDD" id="cd08831">
    <property type="entry name" value="ArfGap_ArfGap2_3_like"/>
    <property type="match status" value="1"/>
</dbReference>
<evidence type="ECO:0000313" key="8">
    <source>
        <dbReference type="EMBL" id="CAK9197494.1"/>
    </source>
</evidence>
<keyword evidence="2" id="KW-0479">Metal-binding</keyword>
<dbReference type="PANTHER" id="PTHR45686">
    <property type="entry name" value="ADP-RIBOSYLATION FACTOR GTPASE ACTIVATING PROTEIN 3, ISOFORM H-RELATED"/>
    <property type="match status" value="1"/>
</dbReference>
<evidence type="ECO:0000256" key="4">
    <source>
        <dbReference type="ARBA" id="ARBA00022833"/>
    </source>
</evidence>
<feature type="domain" description="Arf-GAP" evidence="7">
    <location>
        <begin position="10"/>
        <end position="115"/>
    </location>
</feature>
<organism evidence="8 9">
    <name type="scientific">Sphagnum troendelagicum</name>
    <dbReference type="NCBI Taxonomy" id="128251"/>
    <lineage>
        <taxon>Eukaryota</taxon>
        <taxon>Viridiplantae</taxon>
        <taxon>Streptophyta</taxon>
        <taxon>Embryophyta</taxon>
        <taxon>Bryophyta</taxon>
        <taxon>Sphagnophytina</taxon>
        <taxon>Sphagnopsida</taxon>
        <taxon>Sphagnales</taxon>
        <taxon>Sphagnaceae</taxon>
        <taxon>Sphagnum</taxon>
    </lineage>
</organism>
<dbReference type="EMBL" id="OZ019903">
    <property type="protein sequence ID" value="CAK9197494.1"/>
    <property type="molecule type" value="Genomic_DNA"/>
</dbReference>
<dbReference type="Gene3D" id="1.10.220.150">
    <property type="entry name" value="Arf GTPase activating protein"/>
    <property type="match status" value="1"/>
</dbReference>
<dbReference type="InterPro" id="IPR037278">
    <property type="entry name" value="ARFGAP/RecO"/>
</dbReference>
<dbReference type="InterPro" id="IPR038508">
    <property type="entry name" value="ArfGAP_dom_sf"/>
</dbReference>
<accession>A0ABP0TJF5</accession>
<dbReference type="InterPro" id="IPR001164">
    <property type="entry name" value="ArfGAP_dom"/>
</dbReference>
<evidence type="ECO:0000256" key="5">
    <source>
        <dbReference type="PROSITE-ProRule" id="PRU00288"/>
    </source>
</evidence>
<keyword evidence="4" id="KW-0862">Zinc</keyword>
<sequence length="384" mass="41206">MASEEPLDRDTLFRKLRAKSENKMCFDCNAKNPTWASVTYGVFICLDCSALHRSLGVHISFVRSTTLDSWNQEQLKLMSFGGNGRGHVFFKQHGWTNGGRTESKYTSRAAELYRQLLAKEVAKSVAAAPSTPAVSSVPEPTVNSVMSVREEHVSSFVEQPVKPTHLPASPTRPGLGSVARKPPSLGAKRLVGSKTGGGLGVRKLTSKQNEGVFDQKPADPVLEPAAAAPSVTGGVLLSAPQTSRFVYNDDSMTTNISNDNGSTGHVAAPTSAGEFFSEFAVSPGRASSRSTAGPKIQTKESSEAQRKFANAKSISSDQYFGDQNMSGDTENTTRLQKFANSSSISSADYFDREEGGMKGSALDLTASDIMSKLSMQIGELRFLK</sequence>
<evidence type="ECO:0000256" key="2">
    <source>
        <dbReference type="ARBA" id="ARBA00022723"/>
    </source>
</evidence>
<dbReference type="SUPFAM" id="SSF57863">
    <property type="entry name" value="ArfGap/RecO-like zinc finger"/>
    <property type="match status" value="1"/>
</dbReference>
<evidence type="ECO:0000313" key="9">
    <source>
        <dbReference type="Proteomes" id="UP001497512"/>
    </source>
</evidence>
<evidence type="ECO:0000256" key="3">
    <source>
        <dbReference type="ARBA" id="ARBA00022771"/>
    </source>
</evidence>
<dbReference type="PROSITE" id="PS50115">
    <property type="entry name" value="ARFGAP"/>
    <property type="match status" value="1"/>
</dbReference>
<feature type="compositionally biased region" description="Basic and acidic residues" evidence="6">
    <location>
        <begin position="297"/>
        <end position="306"/>
    </location>
</feature>
<dbReference type="PRINTS" id="PR00405">
    <property type="entry name" value="REVINTRACTNG"/>
</dbReference>
<feature type="region of interest" description="Disordered" evidence="6">
    <location>
        <begin position="156"/>
        <end position="202"/>
    </location>
</feature>
<keyword evidence="9" id="KW-1185">Reference proteome</keyword>
<evidence type="ECO:0000256" key="1">
    <source>
        <dbReference type="ARBA" id="ARBA00022468"/>
    </source>
</evidence>
<name>A0ABP0TJF5_9BRYO</name>
<keyword evidence="1" id="KW-0343">GTPase activation</keyword>
<gene>
    <name evidence="8" type="ORF">CSSPTR1EN2_LOCUS4002</name>
</gene>
<dbReference type="SMART" id="SM00105">
    <property type="entry name" value="ArfGap"/>
    <property type="match status" value="1"/>
</dbReference>
<protein>
    <recommendedName>
        <fullName evidence="7">Arf-GAP domain-containing protein</fullName>
    </recommendedName>
</protein>
<proteinExistence type="predicted"/>
<dbReference type="Pfam" id="PF01412">
    <property type="entry name" value="ArfGap"/>
    <property type="match status" value="1"/>
</dbReference>
<keyword evidence="3 5" id="KW-0863">Zinc-finger</keyword>
<dbReference type="Proteomes" id="UP001497512">
    <property type="component" value="Chromosome 11"/>
</dbReference>
<feature type="region of interest" description="Disordered" evidence="6">
    <location>
        <begin position="284"/>
        <end position="308"/>
    </location>
</feature>
<evidence type="ECO:0000256" key="6">
    <source>
        <dbReference type="SAM" id="MobiDB-lite"/>
    </source>
</evidence>